<dbReference type="Gene3D" id="1.10.8.1060">
    <property type="entry name" value="Corynebacterium glutamicum thioredoxin-dependent arsenate reductase, N-terminal domain"/>
    <property type="match status" value="1"/>
</dbReference>
<comment type="caution">
    <text evidence="1">The sequence shown here is derived from an EMBL/GenBank/DDBJ whole genome shotgun (WGS) entry which is preliminary data.</text>
</comment>
<protein>
    <submittedName>
        <fullName evidence="1">Uncharacterized protein</fullName>
    </submittedName>
</protein>
<dbReference type="NCBIfam" id="NF046112">
    <property type="entry name" value="MSMEG_6209_Nter"/>
    <property type="match status" value="1"/>
</dbReference>
<dbReference type="RefSeq" id="WP_142550651.1">
    <property type="nucleotide sequence ID" value="NZ_VIFX01000003.1"/>
</dbReference>
<sequence>MSSDMDVVEDALAEPLVRDELGSVVAMLCARFPERTPREIERLVNDSYQRLSENARIHAHLIPLTVNRCRRLLSGQASACSGRHVQLAPVRVIDVTSTGDAA</sequence>
<organism evidence="1 2">
    <name type="scientific">Mycolicibacterium hodleri</name>
    <dbReference type="NCBI Taxonomy" id="49897"/>
    <lineage>
        <taxon>Bacteria</taxon>
        <taxon>Bacillati</taxon>
        <taxon>Actinomycetota</taxon>
        <taxon>Actinomycetes</taxon>
        <taxon>Mycobacteriales</taxon>
        <taxon>Mycobacteriaceae</taxon>
        <taxon>Mycolicibacterium</taxon>
    </lineage>
</organism>
<accession>A0A544W724</accession>
<dbReference type="AlphaFoldDB" id="A0A544W724"/>
<reference evidence="1 2" key="1">
    <citation type="submission" date="2018-10" db="EMBL/GenBank/DDBJ databases">
        <title>Draft genome of Mycobacterium hodleri strain B.</title>
        <authorList>
            <person name="Amande T.J."/>
            <person name="Mcgenity T.J."/>
        </authorList>
    </citation>
    <scope>NUCLEOTIDE SEQUENCE [LARGE SCALE GENOMIC DNA]</scope>
    <source>
        <strain evidence="1 2">B</strain>
    </source>
</reference>
<name>A0A544W724_9MYCO</name>
<evidence type="ECO:0000313" key="2">
    <source>
        <dbReference type="Proteomes" id="UP000315759"/>
    </source>
</evidence>
<evidence type="ECO:0000313" key="1">
    <source>
        <dbReference type="EMBL" id="TQR88042.1"/>
    </source>
</evidence>
<gene>
    <name evidence="1" type="ORF">D8S82_02965</name>
</gene>
<proteinExistence type="predicted"/>
<dbReference type="EMBL" id="VIFX01000003">
    <property type="protein sequence ID" value="TQR88042.1"/>
    <property type="molecule type" value="Genomic_DNA"/>
</dbReference>
<dbReference type="Proteomes" id="UP000315759">
    <property type="component" value="Unassembled WGS sequence"/>
</dbReference>
<keyword evidence="2" id="KW-1185">Reference proteome</keyword>